<organism evidence="1 2">
    <name type="scientific">Hyalangium minutum</name>
    <dbReference type="NCBI Taxonomy" id="394096"/>
    <lineage>
        <taxon>Bacteria</taxon>
        <taxon>Pseudomonadati</taxon>
        <taxon>Myxococcota</taxon>
        <taxon>Myxococcia</taxon>
        <taxon>Myxococcales</taxon>
        <taxon>Cystobacterineae</taxon>
        <taxon>Archangiaceae</taxon>
        <taxon>Hyalangium</taxon>
    </lineage>
</organism>
<reference evidence="1 2" key="1">
    <citation type="submission" date="2014-04" db="EMBL/GenBank/DDBJ databases">
        <title>Genome assembly of Hyalangium minutum DSM 14724.</title>
        <authorList>
            <person name="Sharma G."/>
            <person name="Subramanian S."/>
        </authorList>
    </citation>
    <scope>NUCLEOTIDE SEQUENCE [LARGE SCALE GENOMIC DNA]</scope>
    <source>
        <strain evidence="1 2">DSM 14724</strain>
    </source>
</reference>
<accession>A0A085WTZ9</accession>
<evidence type="ECO:0000313" key="1">
    <source>
        <dbReference type="EMBL" id="KFE71162.1"/>
    </source>
</evidence>
<name>A0A085WTZ9_9BACT</name>
<evidence type="ECO:0000313" key="2">
    <source>
        <dbReference type="Proteomes" id="UP000028725"/>
    </source>
</evidence>
<dbReference type="Proteomes" id="UP000028725">
    <property type="component" value="Unassembled WGS sequence"/>
</dbReference>
<gene>
    <name evidence="1" type="ORF">DB31_3292</name>
</gene>
<proteinExistence type="predicted"/>
<dbReference type="AlphaFoldDB" id="A0A085WTZ9"/>
<comment type="caution">
    <text evidence="1">The sequence shown here is derived from an EMBL/GenBank/DDBJ whole genome shotgun (WGS) entry which is preliminary data.</text>
</comment>
<keyword evidence="2" id="KW-1185">Reference proteome</keyword>
<dbReference type="STRING" id="394096.DB31_3292"/>
<sequence>MWSSRVALAATLALQLTSPSGLGVDDRARLGSLQVVAQRDPRY</sequence>
<protein>
    <submittedName>
        <fullName evidence="1">Uncharacterized protein</fullName>
    </submittedName>
</protein>
<dbReference type="EMBL" id="JMCB01000002">
    <property type="protein sequence ID" value="KFE71162.1"/>
    <property type="molecule type" value="Genomic_DNA"/>
</dbReference>